<feature type="repeat" description="WD" evidence="3">
    <location>
        <begin position="250"/>
        <end position="291"/>
    </location>
</feature>
<dbReference type="PROSITE" id="PS50294">
    <property type="entry name" value="WD_REPEATS_REGION"/>
    <property type="match status" value="3"/>
</dbReference>
<dbReference type="InterPro" id="IPR051510">
    <property type="entry name" value="SKI8"/>
</dbReference>
<dbReference type="Pfam" id="PF00400">
    <property type="entry name" value="WD40"/>
    <property type="match status" value="3"/>
</dbReference>
<dbReference type="Proteomes" id="UP000316726">
    <property type="component" value="Chromosome 11"/>
</dbReference>
<evidence type="ECO:0000256" key="1">
    <source>
        <dbReference type="ARBA" id="ARBA00022574"/>
    </source>
</evidence>
<dbReference type="InterPro" id="IPR001680">
    <property type="entry name" value="WD40_rpt"/>
</dbReference>
<feature type="repeat" description="WD" evidence="3">
    <location>
        <begin position="208"/>
        <end position="249"/>
    </location>
</feature>
<dbReference type="SUPFAM" id="SSF50978">
    <property type="entry name" value="WD40 repeat-like"/>
    <property type="match status" value="1"/>
</dbReference>
<dbReference type="InterPro" id="IPR015943">
    <property type="entry name" value="WD40/YVTN_repeat-like_dom_sf"/>
</dbReference>
<dbReference type="CDD" id="cd00200">
    <property type="entry name" value="WD40"/>
    <property type="match status" value="1"/>
</dbReference>
<dbReference type="PANTHER" id="PTHR44090">
    <property type="entry name" value="WD REPEAT-CONTAINING PROTEIN 61"/>
    <property type="match status" value="1"/>
</dbReference>
<dbReference type="OrthoDB" id="538223at2759"/>
<evidence type="ECO:0000313" key="4">
    <source>
        <dbReference type="EMBL" id="CAD9712036.1"/>
    </source>
</evidence>
<dbReference type="PANTHER" id="PTHR44090:SF1">
    <property type="entry name" value="SUPERKILLER COMPLEX PROTEIN 8"/>
    <property type="match status" value="1"/>
</dbReference>
<sequence length="328" mass="35655">MRVTTLQRKESAHEDHIWVAKWIQNRRDEGAHAKDLKLLTGSCDETCNFWSYDDSTGFTKDVQSTGQDLGVISLDVNSAGEVAATSTLDCCIRLLSLKPSISVIDTIKLSAPETWSIAFHPDPSVEQLAVAAGCLGGLRLYKSCVLDEGVKREICHLKPQPNQIAKHNQTPFALGVAYDPSGTKVAVSHSDGHIALYDVQTQKHILTYAGHSKPVKGLSFSPDGSFLISACDDKTCNLYDISSKLPIGSLNGHESPVLCIEKSGQEGYCFTGSGDGVVKVWDLRNRSCVQTIAEHKEAVWSLALHEGANRLASVSEDKSICVYQVNPQ</sequence>
<dbReference type="Gene3D" id="2.130.10.10">
    <property type="entry name" value="YVTN repeat-like/Quinoprotein amine dehydrogenase"/>
    <property type="match status" value="1"/>
</dbReference>
<gene>
    <name evidence="5" type="ORF">A3770_11p64370</name>
    <name evidence="4" type="ORF">CPRI1469_LOCUS877</name>
</gene>
<proteinExistence type="predicted"/>
<reference evidence="4" key="2">
    <citation type="submission" date="2021-01" db="EMBL/GenBank/DDBJ databases">
        <authorList>
            <person name="Corre E."/>
            <person name="Pelletier E."/>
            <person name="Niang G."/>
            <person name="Scheremetjew M."/>
            <person name="Finn R."/>
            <person name="Kale V."/>
            <person name="Holt S."/>
            <person name="Cochrane G."/>
            <person name="Meng A."/>
            <person name="Brown T."/>
            <person name="Cohen L."/>
        </authorList>
    </citation>
    <scope>NUCLEOTIDE SEQUENCE</scope>
    <source>
        <strain evidence="4">CCMP1205</strain>
    </source>
</reference>
<dbReference type="STRING" id="1764295.A0A5B8MTL7"/>
<keyword evidence="2" id="KW-0677">Repeat</keyword>
<feature type="repeat" description="WD" evidence="3">
    <location>
        <begin position="292"/>
        <end position="328"/>
    </location>
</feature>
<dbReference type="InterPro" id="IPR019775">
    <property type="entry name" value="WD40_repeat_CS"/>
</dbReference>
<evidence type="ECO:0000313" key="6">
    <source>
        <dbReference type="Proteomes" id="UP000316726"/>
    </source>
</evidence>
<evidence type="ECO:0000256" key="2">
    <source>
        <dbReference type="ARBA" id="ARBA00022737"/>
    </source>
</evidence>
<dbReference type="EMBL" id="HBHL01001532">
    <property type="protein sequence ID" value="CAD9712036.1"/>
    <property type="molecule type" value="Transcribed_RNA"/>
</dbReference>
<organism evidence="5 6">
    <name type="scientific">Chloropicon primus</name>
    <dbReference type="NCBI Taxonomy" id="1764295"/>
    <lineage>
        <taxon>Eukaryota</taxon>
        <taxon>Viridiplantae</taxon>
        <taxon>Chlorophyta</taxon>
        <taxon>Chloropicophyceae</taxon>
        <taxon>Chloropicales</taxon>
        <taxon>Chloropicaceae</taxon>
        <taxon>Chloropicon</taxon>
    </lineage>
</organism>
<dbReference type="GO" id="GO:0016593">
    <property type="term" value="C:Cdc73/Paf1 complex"/>
    <property type="evidence" value="ECO:0007669"/>
    <property type="project" value="TreeGrafter"/>
</dbReference>
<evidence type="ECO:0000313" key="5">
    <source>
        <dbReference type="EMBL" id="QDZ23919.1"/>
    </source>
</evidence>
<name>A0A5B8MTL7_9CHLO</name>
<dbReference type="EMBL" id="CP031044">
    <property type="protein sequence ID" value="QDZ23919.1"/>
    <property type="molecule type" value="Genomic_DNA"/>
</dbReference>
<dbReference type="PROSITE" id="PS00678">
    <property type="entry name" value="WD_REPEATS_1"/>
    <property type="match status" value="1"/>
</dbReference>
<dbReference type="InterPro" id="IPR036322">
    <property type="entry name" value="WD40_repeat_dom_sf"/>
</dbReference>
<keyword evidence="1 3" id="KW-0853">WD repeat</keyword>
<reference evidence="5 6" key="1">
    <citation type="submission" date="2018-07" db="EMBL/GenBank/DDBJ databases">
        <title>The complete nuclear genome of the prasinophyte Chloropicon primus (CCMP1205).</title>
        <authorList>
            <person name="Pombert J.-F."/>
            <person name="Otis C."/>
            <person name="Turmel M."/>
            <person name="Lemieux C."/>
        </authorList>
    </citation>
    <scope>NUCLEOTIDE SEQUENCE [LARGE SCALE GENOMIC DNA]</scope>
    <source>
        <strain evidence="5 6">CCMP1205</strain>
    </source>
</reference>
<keyword evidence="6" id="KW-1185">Reference proteome</keyword>
<evidence type="ECO:0000256" key="3">
    <source>
        <dbReference type="PROSITE-ProRule" id="PRU00221"/>
    </source>
</evidence>
<dbReference type="SMART" id="SM00320">
    <property type="entry name" value="WD40"/>
    <property type="match status" value="6"/>
</dbReference>
<protein>
    <submittedName>
        <fullName evidence="5">WD40 repeat domain-containing protein</fullName>
    </submittedName>
</protein>
<dbReference type="PROSITE" id="PS50082">
    <property type="entry name" value="WD_REPEATS_2"/>
    <property type="match status" value="3"/>
</dbReference>
<dbReference type="AlphaFoldDB" id="A0A5B8MTL7"/>
<accession>A0A5B8MTL7</accession>